<feature type="binding site" evidence="11">
    <location>
        <position position="407"/>
    </location>
    <ligand>
        <name>Zn(2+)</name>
        <dbReference type="ChEBI" id="CHEBI:29105"/>
    </ligand>
</feature>
<keyword evidence="9 11" id="KW-0234">DNA repair</keyword>
<evidence type="ECO:0000256" key="1">
    <source>
        <dbReference type="ARBA" id="ARBA00004067"/>
    </source>
</evidence>
<dbReference type="SUPFAM" id="SSF52113">
    <property type="entry name" value="BRCT domain"/>
    <property type="match status" value="1"/>
</dbReference>
<evidence type="ECO:0000256" key="7">
    <source>
        <dbReference type="ARBA" id="ARBA00022842"/>
    </source>
</evidence>
<dbReference type="FunFam" id="1.10.150.20:FF:000007">
    <property type="entry name" value="DNA ligase"/>
    <property type="match status" value="1"/>
</dbReference>
<dbReference type="PANTHER" id="PTHR23389">
    <property type="entry name" value="CHROMOSOME TRANSMISSION FIDELITY FACTOR 18"/>
    <property type="match status" value="1"/>
</dbReference>
<dbReference type="Gene3D" id="6.20.10.30">
    <property type="match status" value="1"/>
</dbReference>
<dbReference type="InterPro" id="IPR010994">
    <property type="entry name" value="RuvA_2-like"/>
</dbReference>
<dbReference type="NCBIfam" id="TIGR00575">
    <property type="entry name" value="dnlj"/>
    <property type="match status" value="1"/>
</dbReference>
<dbReference type="SMART" id="SM00292">
    <property type="entry name" value="BRCT"/>
    <property type="match status" value="1"/>
</dbReference>
<proteinExistence type="inferred from homology"/>
<keyword evidence="5 11" id="KW-0227">DNA damage</keyword>
<dbReference type="RefSeq" id="WP_245096554.1">
    <property type="nucleotide sequence ID" value="NZ_CP095053.1"/>
</dbReference>
<dbReference type="GO" id="GO:0003677">
    <property type="term" value="F:DNA binding"/>
    <property type="evidence" value="ECO:0007669"/>
    <property type="project" value="InterPro"/>
</dbReference>
<keyword evidence="3 11" id="KW-0235">DNA replication</keyword>
<feature type="compositionally biased region" description="Low complexity" evidence="12">
    <location>
        <begin position="682"/>
        <end position="694"/>
    </location>
</feature>
<dbReference type="SUPFAM" id="SSF56091">
    <property type="entry name" value="DNA ligase/mRNA capping enzyme, catalytic domain"/>
    <property type="match status" value="1"/>
</dbReference>
<feature type="binding site" evidence="11">
    <location>
        <position position="135"/>
    </location>
    <ligand>
        <name>NAD(+)</name>
        <dbReference type="ChEBI" id="CHEBI:57540"/>
    </ligand>
</feature>
<dbReference type="InterPro" id="IPR036420">
    <property type="entry name" value="BRCT_dom_sf"/>
</dbReference>
<dbReference type="Pfam" id="PF03119">
    <property type="entry name" value="DNA_ligase_ZBD"/>
    <property type="match status" value="1"/>
</dbReference>
<keyword evidence="7 11" id="KW-0460">Magnesium</keyword>
<comment type="catalytic activity">
    <reaction evidence="10 11">
        <text>NAD(+) + (deoxyribonucleotide)n-3'-hydroxyl + 5'-phospho-(deoxyribonucleotide)m = (deoxyribonucleotide)n+m + AMP + beta-nicotinamide D-nucleotide.</text>
        <dbReference type="EC" id="6.5.1.2"/>
    </reaction>
</comment>
<dbReference type="NCBIfam" id="NF005932">
    <property type="entry name" value="PRK07956.1"/>
    <property type="match status" value="1"/>
</dbReference>
<dbReference type="PANTHER" id="PTHR23389:SF9">
    <property type="entry name" value="DNA LIGASE"/>
    <property type="match status" value="1"/>
</dbReference>
<feature type="region of interest" description="Disordered" evidence="12">
    <location>
        <begin position="673"/>
        <end position="707"/>
    </location>
</feature>
<dbReference type="GO" id="GO:0005829">
    <property type="term" value="C:cytosol"/>
    <property type="evidence" value="ECO:0007669"/>
    <property type="project" value="TreeGrafter"/>
</dbReference>
<dbReference type="SMART" id="SM00278">
    <property type="entry name" value="HhH1"/>
    <property type="match status" value="3"/>
</dbReference>
<dbReference type="InterPro" id="IPR013840">
    <property type="entry name" value="DNAligase_N"/>
</dbReference>
<dbReference type="FunFam" id="3.30.470.30:FF:000001">
    <property type="entry name" value="DNA ligase"/>
    <property type="match status" value="1"/>
</dbReference>
<dbReference type="FunFam" id="1.10.150.20:FF:000006">
    <property type="entry name" value="DNA ligase"/>
    <property type="match status" value="1"/>
</dbReference>
<evidence type="ECO:0000313" key="14">
    <source>
        <dbReference type="EMBL" id="UOR07078.1"/>
    </source>
</evidence>
<dbReference type="SUPFAM" id="SSF47781">
    <property type="entry name" value="RuvA domain 2-like"/>
    <property type="match status" value="1"/>
</dbReference>
<name>A0A8T9SYD3_9BACT</name>
<dbReference type="EMBL" id="CP095053">
    <property type="protein sequence ID" value="UOR07078.1"/>
    <property type="molecule type" value="Genomic_DNA"/>
</dbReference>
<evidence type="ECO:0000256" key="10">
    <source>
        <dbReference type="ARBA" id="ARBA00034005"/>
    </source>
</evidence>
<evidence type="ECO:0000256" key="9">
    <source>
        <dbReference type="ARBA" id="ARBA00023204"/>
    </source>
</evidence>
<dbReference type="Proteomes" id="UP000829925">
    <property type="component" value="Chromosome"/>
</dbReference>
<evidence type="ECO:0000256" key="12">
    <source>
        <dbReference type="SAM" id="MobiDB-lite"/>
    </source>
</evidence>
<reference evidence="14 15" key="1">
    <citation type="submission" date="2022-04" db="EMBL/GenBank/DDBJ databases">
        <title>Hymenobacter sp. isolated from the air.</title>
        <authorList>
            <person name="Won M."/>
            <person name="Lee C.-M."/>
            <person name="Woen H.-Y."/>
            <person name="Kwon S.-W."/>
        </authorList>
    </citation>
    <scope>NUCLEOTIDE SEQUENCE [LARGE SCALE GENOMIC DNA]</scope>
    <source>
        <strain evidence="15">5413 J-13</strain>
    </source>
</reference>
<evidence type="ECO:0000313" key="15">
    <source>
        <dbReference type="Proteomes" id="UP000829925"/>
    </source>
</evidence>
<evidence type="ECO:0000256" key="11">
    <source>
        <dbReference type="HAMAP-Rule" id="MF_01588"/>
    </source>
</evidence>
<dbReference type="PROSITE" id="PS01056">
    <property type="entry name" value="DNA_LIGASE_N2"/>
    <property type="match status" value="1"/>
</dbReference>
<evidence type="ECO:0000256" key="5">
    <source>
        <dbReference type="ARBA" id="ARBA00022763"/>
    </source>
</evidence>
<dbReference type="Gene3D" id="1.10.287.610">
    <property type="entry name" value="Helix hairpin bin"/>
    <property type="match status" value="1"/>
</dbReference>
<comment type="cofactor">
    <cofactor evidence="11">
        <name>Mg(2+)</name>
        <dbReference type="ChEBI" id="CHEBI:18420"/>
    </cofactor>
    <cofactor evidence="11">
        <name>Mn(2+)</name>
        <dbReference type="ChEBI" id="CHEBI:29035"/>
    </cofactor>
</comment>
<dbReference type="Gene3D" id="2.40.50.140">
    <property type="entry name" value="Nucleic acid-binding proteins"/>
    <property type="match status" value="1"/>
</dbReference>
<feature type="binding site" evidence="11">
    <location>
        <position position="174"/>
    </location>
    <ligand>
        <name>NAD(+)</name>
        <dbReference type="ChEBI" id="CHEBI:57540"/>
    </ligand>
</feature>
<dbReference type="GO" id="GO:0006260">
    <property type="term" value="P:DNA replication"/>
    <property type="evidence" value="ECO:0007669"/>
    <property type="project" value="UniProtKB-KW"/>
</dbReference>
<dbReference type="CDD" id="cd00114">
    <property type="entry name" value="LIGANc"/>
    <property type="match status" value="1"/>
</dbReference>
<dbReference type="InterPro" id="IPR001357">
    <property type="entry name" value="BRCT_dom"/>
</dbReference>
<feature type="binding site" evidence="11">
    <location>
        <position position="425"/>
    </location>
    <ligand>
        <name>Zn(2+)</name>
        <dbReference type="ChEBI" id="CHEBI:29105"/>
    </ligand>
</feature>
<dbReference type="HAMAP" id="MF_01588">
    <property type="entry name" value="DNA_ligase_A"/>
    <property type="match status" value="1"/>
</dbReference>
<dbReference type="GO" id="GO:0003911">
    <property type="term" value="F:DNA ligase (NAD+) activity"/>
    <property type="evidence" value="ECO:0007669"/>
    <property type="project" value="UniProtKB-UniRule"/>
</dbReference>
<dbReference type="InterPro" id="IPR003583">
    <property type="entry name" value="Hlx-hairpin-Hlx_DNA-bd_motif"/>
</dbReference>
<evidence type="ECO:0000256" key="3">
    <source>
        <dbReference type="ARBA" id="ARBA00022705"/>
    </source>
</evidence>
<evidence type="ECO:0000259" key="13">
    <source>
        <dbReference type="PROSITE" id="PS50172"/>
    </source>
</evidence>
<comment type="function">
    <text evidence="1 11">DNA ligase that catalyzes the formation of phosphodiester linkages between 5'-phosphoryl and 3'-hydroxyl groups in double-stranded DNA using NAD as a coenzyme and as the energy source for the reaction. It is essential for DNA replication and repair of damaged DNA.</text>
</comment>
<dbReference type="GO" id="GO:0006281">
    <property type="term" value="P:DNA repair"/>
    <property type="evidence" value="ECO:0007669"/>
    <property type="project" value="UniProtKB-KW"/>
</dbReference>
<keyword evidence="4 11" id="KW-0479">Metal-binding</keyword>
<organism evidence="14 15">
    <name type="scientific">Hymenobacter aerilatus</name>
    <dbReference type="NCBI Taxonomy" id="2932251"/>
    <lineage>
        <taxon>Bacteria</taxon>
        <taxon>Pseudomonadati</taxon>
        <taxon>Bacteroidota</taxon>
        <taxon>Cytophagia</taxon>
        <taxon>Cytophagales</taxon>
        <taxon>Hymenobacteraceae</taxon>
        <taxon>Hymenobacter</taxon>
    </lineage>
</organism>
<dbReference type="Gene3D" id="1.10.150.20">
    <property type="entry name" value="5' to 3' exonuclease, C-terminal subdomain"/>
    <property type="match status" value="2"/>
</dbReference>
<evidence type="ECO:0000256" key="8">
    <source>
        <dbReference type="ARBA" id="ARBA00023027"/>
    </source>
</evidence>
<dbReference type="EC" id="6.5.1.2" evidence="11"/>
<keyword evidence="8 11" id="KW-0520">NAD</keyword>
<dbReference type="Gene3D" id="3.30.470.30">
    <property type="entry name" value="DNA ligase/mRNA capping enzyme"/>
    <property type="match status" value="1"/>
</dbReference>
<dbReference type="InterPro" id="IPR001679">
    <property type="entry name" value="DNA_ligase"/>
</dbReference>
<dbReference type="InterPro" id="IPR013839">
    <property type="entry name" value="DNAligase_adenylation"/>
</dbReference>
<keyword evidence="15" id="KW-1185">Reference proteome</keyword>
<dbReference type="Pfam" id="PF03120">
    <property type="entry name" value="OB_DNA_ligase"/>
    <property type="match status" value="1"/>
</dbReference>
<dbReference type="GO" id="GO:0046872">
    <property type="term" value="F:metal ion binding"/>
    <property type="evidence" value="ECO:0007669"/>
    <property type="project" value="UniProtKB-KW"/>
</dbReference>
<comment type="similarity">
    <text evidence="11">Belongs to the NAD-dependent DNA ligase family. LigA subfamily.</text>
</comment>
<dbReference type="PIRSF" id="PIRSF001604">
    <property type="entry name" value="LigA"/>
    <property type="match status" value="1"/>
</dbReference>
<dbReference type="InterPro" id="IPR041663">
    <property type="entry name" value="DisA/LigA_HHH"/>
</dbReference>
<dbReference type="Pfam" id="PF01653">
    <property type="entry name" value="DNA_ligase_aden"/>
    <property type="match status" value="1"/>
</dbReference>
<dbReference type="PROSITE" id="PS50172">
    <property type="entry name" value="BRCT"/>
    <property type="match status" value="1"/>
</dbReference>
<sequence>MSSIQEQISTLTARLHHLNYQYYQNDVSEVPDQEFDKMLAELAALEKAHPELALPNSPTQRVGGTITKQFPTALHRYPMLSLGNTYSEADLRDFDERVQRGLEGAEYAYVCELKFDGVAMSLTYQNGQLTQGVTRGDGTRGDVVTSNVRTIKNLPLHLRNTGPTQPEEFEVRGEIFMPQPVFAELNQEREANGEALLANPRNAASGALKLQDSALVAARRLRFFAYSYLSQGRDFPTHSAALEALRAWGLPVSDTWRKCHSLDEVLEFIHYWDKHRFTLPVATDGIVVKIDDLRQQELLGYTAKSPRWAIAYKYPAEAGRTRLREIQYQVGRTGAVTPVALLDPVPLAGTIVKRASVHNANQIAALDLRLGDMVFVEKGGEIIPKITSVDLTARPADSQPIIYPTECPACGTPLIRPEGEAHFRCPNDRGCPPQLKAKLEHFVSRKALDIDGLGAETVGRFFDLGLVTDAASLYDLPGKAAELAQLERMGEKSVQRLVAGLEASKQVPFDRVLFGLGIRYVGETVAEKLAAHYRTVKALEAATAETLAAVPEVGGVIAVSVAAWFQEPQNREMVERLRAAGVQLALTGEAPKAQSDRLAGQTFVLSGVFEQHSREELQQLIQQHGGKVTGSISKKLSYLVAGDKMGPAKREKATELKVPIISETDLLAMLPDATTLPDSEAEAAADSALDDLTAPTPPQGGQASLFS</sequence>
<dbReference type="InterPro" id="IPR004150">
    <property type="entry name" value="NAD_DNA_ligase_OB"/>
</dbReference>
<dbReference type="Pfam" id="PF00533">
    <property type="entry name" value="BRCT"/>
    <property type="match status" value="1"/>
</dbReference>
<dbReference type="Pfam" id="PF12826">
    <property type="entry name" value="HHH_2"/>
    <property type="match status" value="1"/>
</dbReference>
<protein>
    <recommendedName>
        <fullName evidence="11">DNA ligase</fullName>
        <ecNumber evidence="11">6.5.1.2</ecNumber>
    </recommendedName>
    <alternativeName>
        <fullName evidence="11">Polydeoxyribonucleotide synthase [NAD(+)]</fullName>
    </alternativeName>
</protein>
<feature type="domain" description="BRCT" evidence="13">
    <location>
        <begin position="593"/>
        <end position="683"/>
    </location>
</feature>
<dbReference type="InterPro" id="IPR012340">
    <property type="entry name" value="NA-bd_OB-fold"/>
</dbReference>
<feature type="binding site" evidence="11">
    <location>
        <begin position="81"/>
        <end position="82"/>
    </location>
    <ligand>
        <name>NAD(+)</name>
        <dbReference type="ChEBI" id="CHEBI:57540"/>
    </ligand>
</feature>
<feature type="binding site" evidence="11">
    <location>
        <position position="431"/>
    </location>
    <ligand>
        <name>Zn(2+)</name>
        <dbReference type="ChEBI" id="CHEBI:29105"/>
    </ligand>
</feature>
<feature type="binding site" evidence="11">
    <location>
        <position position="112"/>
    </location>
    <ligand>
        <name>NAD(+)</name>
        <dbReference type="ChEBI" id="CHEBI:57540"/>
    </ligand>
</feature>
<keyword evidence="11" id="KW-0464">Manganese</keyword>
<gene>
    <name evidence="11 14" type="primary">ligA</name>
    <name evidence="14" type="ORF">MUN82_08250</name>
</gene>
<dbReference type="InterPro" id="IPR004149">
    <property type="entry name" value="Znf_DNAligase_C4"/>
</dbReference>
<dbReference type="AlphaFoldDB" id="A0A8T9SYD3"/>
<dbReference type="SUPFAM" id="SSF50249">
    <property type="entry name" value="Nucleic acid-binding proteins"/>
    <property type="match status" value="1"/>
</dbReference>
<keyword evidence="6 11" id="KW-0862">Zinc</keyword>
<feature type="active site" description="N6-AMP-lysine intermediate" evidence="11">
    <location>
        <position position="114"/>
    </location>
</feature>
<evidence type="ECO:0000256" key="4">
    <source>
        <dbReference type="ARBA" id="ARBA00022723"/>
    </source>
</evidence>
<evidence type="ECO:0000256" key="6">
    <source>
        <dbReference type="ARBA" id="ARBA00022833"/>
    </source>
</evidence>
<feature type="binding site" evidence="11">
    <location>
        <position position="410"/>
    </location>
    <ligand>
        <name>Zn(2+)</name>
        <dbReference type="ChEBI" id="CHEBI:29105"/>
    </ligand>
</feature>
<accession>A0A8T9SYD3</accession>
<evidence type="ECO:0000256" key="2">
    <source>
        <dbReference type="ARBA" id="ARBA00022598"/>
    </source>
</evidence>
<dbReference type="Gene3D" id="3.40.50.10190">
    <property type="entry name" value="BRCT domain"/>
    <property type="match status" value="1"/>
</dbReference>
<dbReference type="InterPro" id="IPR033136">
    <property type="entry name" value="DNA_ligase_CS"/>
</dbReference>
<dbReference type="SMART" id="SM00532">
    <property type="entry name" value="LIGANc"/>
    <property type="match status" value="1"/>
</dbReference>
<dbReference type="KEGG" id="haei:MUN82_08250"/>
<feature type="binding site" evidence="11">
    <location>
        <position position="313"/>
    </location>
    <ligand>
        <name>NAD(+)</name>
        <dbReference type="ChEBI" id="CHEBI:57540"/>
    </ligand>
</feature>
<feature type="binding site" evidence="11">
    <location>
        <begin position="32"/>
        <end position="36"/>
    </location>
    <ligand>
        <name>NAD(+)</name>
        <dbReference type="ChEBI" id="CHEBI:57540"/>
    </ligand>
</feature>
<feature type="binding site" evidence="11">
    <location>
        <position position="289"/>
    </location>
    <ligand>
        <name>NAD(+)</name>
        <dbReference type="ChEBI" id="CHEBI:57540"/>
    </ligand>
</feature>
<keyword evidence="2 11" id="KW-0436">Ligase</keyword>